<evidence type="ECO:0000256" key="5">
    <source>
        <dbReference type="ARBA" id="ARBA00022840"/>
    </source>
</evidence>
<dbReference type="GO" id="GO:0016303">
    <property type="term" value="F:1-phosphatidylinositol-3-kinase activity"/>
    <property type="evidence" value="ECO:0007669"/>
    <property type="project" value="UniProtKB-EC"/>
</dbReference>
<dbReference type="InterPro" id="IPR011009">
    <property type="entry name" value="Kinase-like_dom_sf"/>
</dbReference>
<dbReference type="InterPro" id="IPR036940">
    <property type="entry name" value="PI3/4_kinase_cat_sf"/>
</dbReference>
<dbReference type="GO" id="GO:0006897">
    <property type="term" value="P:endocytosis"/>
    <property type="evidence" value="ECO:0007669"/>
    <property type="project" value="TreeGrafter"/>
</dbReference>
<keyword evidence="4 6" id="KW-0418">Kinase</keyword>
<dbReference type="InterPro" id="IPR002420">
    <property type="entry name" value="PI3K-type_C2_dom"/>
</dbReference>
<feature type="domain" description="C2 PI3K-type" evidence="11">
    <location>
        <begin position="15"/>
        <end position="187"/>
    </location>
</feature>
<dbReference type="PROSITE" id="PS51547">
    <property type="entry name" value="C2_PI3K"/>
    <property type="match status" value="1"/>
</dbReference>
<comment type="similarity">
    <text evidence="6 7">Belongs to the PI3/PI4-kinase family.</text>
</comment>
<dbReference type="AlphaFoldDB" id="A0A9W7EUS8"/>
<dbReference type="CDD" id="cd00896">
    <property type="entry name" value="PI3Kc_III"/>
    <property type="match status" value="1"/>
</dbReference>
<dbReference type="PROSITE" id="PS50290">
    <property type="entry name" value="PI3_4_KINASE_3"/>
    <property type="match status" value="1"/>
</dbReference>
<dbReference type="GO" id="GO:0005777">
    <property type="term" value="C:peroxisome"/>
    <property type="evidence" value="ECO:0007669"/>
    <property type="project" value="TreeGrafter"/>
</dbReference>
<dbReference type="EC" id="2.7.1.137" evidence="1"/>
<reference evidence="13" key="1">
    <citation type="journal article" date="2023" name="Commun. Biol.">
        <title>Genome analysis of Parmales, the sister group of diatoms, reveals the evolutionary specialization of diatoms from phago-mixotrophs to photoautotrophs.</title>
        <authorList>
            <person name="Ban H."/>
            <person name="Sato S."/>
            <person name="Yoshikawa S."/>
            <person name="Yamada K."/>
            <person name="Nakamura Y."/>
            <person name="Ichinomiya M."/>
            <person name="Sato N."/>
            <person name="Blanc-Mathieu R."/>
            <person name="Endo H."/>
            <person name="Kuwata A."/>
            <person name="Ogata H."/>
        </authorList>
    </citation>
    <scope>NUCLEOTIDE SEQUENCE [LARGE SCALE GENOMIC DNA]</scope>
    <source>
        <strain evidence="13">NIES 3699</strain>
    </source>
</reference>
<dbReference type="GO" id="GO:0005768">
    <property type="term" value="C:endosome"/>
    <property type="evidence" value="ECO:0007669"/>
    <property type="project" value="TreeGrafter"/>
</dbReference>
<dbReference type="PROSITE" id="PS51545">
    <property type="entry name" value="PIK_HELICAL"/>
    <property type="match status" value="1"/>
</dbReference>
<organism evidence="12 13">
    <name type="scientific">Triparma verrucosa</name>
    <dbReference type="NCBI Taxonomy" id="1606542"/>
    <lineage>
        <taxon>Eukaryota</taxon>
        <taxon>Sar</taxon>
        <taxon>Stramenopiles</taxon>
        <taxon>Ochrophyta</taxon>
        <taxon>Bolidophyceae</taxon>
        <taxon>Parmales</taxon>
        <taxon>Triparmaceae</taxon>
        <taxon>Triparma</taxon>
    </lineage>
</organism>
<dbReference type="PROSITE" id="PS00916">
    <property type="entry name" value="PI3_4_KINASE_2"/>
    <property type="match status" value="1"/>
</dbReference>
<evidence type="ECO:0000313" key="12">
    <source>
        <dbReference type="EMBL" id="GMH92508.1"/>
    </source>
</evidence>
<dbReference type="Gene3D" id="1.25.40.70">
    <property type="entry name" value="Phosphatidylinositol 3-kinase, accessory domain (PIK)"/>
    <property type="match status" value="1"/>
</dbReference>
<dbReference type="Proteomes" id="UP001165160">
    <property type="component" value="Unassembled WGS sequence"/>
</dbReference>
<dbReference type="GO" id="GO:0034271">
    <property type="term" value="C:phosphatidylinositol 3-kinase complex, class III, type I"/>
    <property type="evidence" value="ECO:0007669"/>
    <property type="project" value="TreeGrafter"/>
</dbReference>
<dbReference type="GO" id="GO:0048015">
    <property type="term" value="P:phosphatidylinositol-mediated signaling"/>
    <property type="evidence" value="ECO:0007669"/>
    <property type="project" value="TreeGrafter"/>
</dbReference>
<feature type="compositionally biased region" description="Low complexity" evidence="8">
    <location>
        <begin position="699"/>
        <end position="708"/>
    </location>
</feature>
<dbReference type="GO" id="GO:0005524">
    <property type="term" value="F:ATP binding"/>
    <property type="evidence" value="ECO:0007669"/>
    <property type="project" value="UniProtKB-UniRule"/>
</dbReference>
<protein>
    <recommendedName>
        <fullName evidence="1">phosphatidylinositol 3-kinase</fullName>
        <ecNumber evidence="1">2.7.1.137</ecNumber>
    </recommendedName>
</protein>
<dbReference type="Gene3D" id="3.30.1010.10">
    <property type="entry name" value="Phosphatidylinositol 3-kinase Catalytic Subunit, Chain A, domain 4"/>
    <property type="match status" value="1"/>
</dbReference>
<dbReference type="GO" id="GO:0034272">
    <property type="term" value="C:phosphatidylinositol 3-kinase complex, class III, type II"/>
    <property type="evidence" value="ECO:0007669"/>
    <property type="project" value="TreeGrafter"/>
</dbReference>
<dbReference type="SUPFAM" id="SSF56112">
    <property type="entry name" value="Protein kinase-like (PK-like)"/>
    <property type="match status" value="1"/>
</dbReference>
<dbReference type="PANTHER" id="PTHR10048">
    <property type="entry name" value="PHOSPHATIDYLINOSITOL KINASE"/>
    <property type="match status" value="1"/>
</dbReference>
<accession>A0A9W7EUS8</accession>
<dbReference type="Pfam" id="PF00454">
    <property type="entry name" value="PI3_PI4_kinase"/>
    <property type="match status" value="1"/>
</dbReference>
<dbReference type="Pfam" id="PF00613">
    <property type="entry name" value="PI3Ka"/>
    <property type="match status" value="1"/>
</dbReference>
<evidence type="ECO:0000256" key="1">
    <source>
        <dbReference type="ARBA" id="ARBA00012073"/>
    </source>
</evidence>
<feature type="region of interest" description="Disordered" evidence="8">
    <location>
        <begin position="694"/>
        <end position="717"/>
    </location>
</feature>
<evidence type="ECO:0000256" key="8">
    <source>
        <dbReference type="SAM" id="MobiDB-lite"/>
    </source>
</evidence>
<keyword evidence="3 6" id="KW-0547">Nucleotide-binding</keyword>
<dbReference type="SMART" id="SM00146">
    <property type="entry name" value="PI3Kc"/>
    <property type="match status" value="1"/>
</dbReference>
<evidence type="ECO:0000313" key="13">
    <source>
        <dbReference type="Proteomes" id="UP001165160"/>
    </source>
</evidence>
<evidence type="ECO:0000259" key="11">
    <source>
        <dbReference type="PROSITE" id="PS51547"/>
    </source>
</evidence>
<evidence type="ECO:0000256" key="4">
    <source>
        <dbReference type="ARBA" id="ARBA00022777"/>
    </source>
</evidence>
<keyword evidence="13" id="KW-1185">Reference proteome</keyword>
<dbReference type="InterPro" id="IPR042236">
    <property type="entry name" value="PI3K_accessory_sf"/>
</dbReference>
<dbReference type="InterPro" id="IPR018936">
    <property type="entry name" value="PI3/4_kinase_CS"/>
</dbReference>
<dbReference type="SMART" id="SM00145">
    <property type="entry name" value="PI3Ka"/>
    <property type="match status" value="1"/>
</dbReference>
<name>A0A9W7EUS8_9STRA</name>
<keyword evidence="2 6" id="KW-0808">Transferase</keyword>
<dbReference type="SUPFAM" id="SSF48371">
    <property type="entry name" value="ARM repeat"/>
    <property type="match status" value="1"/>
</dbReference>
<dbReference type="PIRSF" id="PIRSF000587">
    <property type="entry name" value="PI3K_Vps34"/>
    <property type="match status" value="1"/>
</dbReference>
<dbReference type="Gene3D" id="1.10.1070.11">
    <property type="entry name" value="Phosphatidylinositol 3-/4-kinase, catalytic domain"/>
    <property type="match status" value="1"/>
</dbReference>
<dbReference type="PANTHER" id="PTHR10048:SF7">
    <property type="entry name" value="PHOSPHATIDYLINOSITOL 3-KINASE CATALYTIC SUBUNIT TYPE 3"/>
    <property type="match status" value="1"/>
</dbReference>
<dbReference type="InterPro" id="IPR001263">
    <property type="entry name" value="PI3K_accessory_dom"/>
</dbReference>
<comment type="caution">
    <text evidence="12">The sequence shown here is derived from an EMBL/GenBank/DDBJ whole genome shotgun (WGS) entry which is preliminary data.</text>
</comment>
<evidence type="ECO:0000259" key="9">
    <source>
        <dbReference type="PROSITE" id="PS50290"/>
    </source>
</evidence>
<dbReference type="GO" id="GO:0000407">
    <property type="term" value="C:phagophore assembly site"/>
    <property type="evidence" value="ECO:0007669"/>
    <property type="project" value="TreeGrafter"/>
</dbReference>
<evidence type="ECO:0000256" key="2">
    <source>
        <dbReference type="ARBA" id="ARBA00022679"/>
    </source>
</evidence>
<sequence length="991" mass="109443">MPSATRPSPDLLSSFSTQFSSPPILNKNHKHAGTPYTLTTAVGSQFEASFEGIDGSVSLLTSYSSTPSPSLTFCITSSPCTITFPISIKDLTSTSSLLIKEEGPTSDSKGSITVPLFDSLVLKTGLFTLDPSTSTFTKPLNLWSYSSAYTSSFLPPPPPTPPNPSTNWLNKLTVDRLSKLDTKKSKGTLYIPVTGCPTVYSEEHTGGQGGEWTSCTPQMVSEMRSRMSSCLKIRSKLEADDNLKGWKPSVGKNVGNLRYYVSSNNMTKSDKGLSMSVRSSLISLHNRTLRLCETVQMCDVLDTKLSSAFENKHRMLEVRDRTIVDVEMRPGEGERGRLKEIVERPGGRMEEEEREMLWKFRFSLVDSSAALPKFLLCVNWEIPQEVTQTIELLQQWKDRSTITITDAVKLLGSEPNYRKDIVRRFAVGVLDNVSDSSLGTFLLQLVMGIKYEVPNEDILADFLITRARSNIDIANYLFWYLRVEAEGERETGEGEIYGKAMERLKEELKKEIIGGKTSPKAGKRTSIGDGGVSDSSVFKGIISTMKDALKESLGEHPVSDVGQNTEQPTTALDLLTEQESFFLGIMTEQIRARDAKGKKASKESALKTHLQKYSTVPGRIGILPVPLSPSTSVIGVLGEKCFMFKSALYPAVVTFRCKLEESEIEKEVERRREDAEKRTSLNNRKLAKLLGEAEDDVVNPSSKNPSSPAHMTVASLPPSSASKHVRHLGDEYSVIFKSGDDLRQDQLIIVMIRLFDSLLKSEGLDLSLTPYSILATSPTTGLVEFVAGSSPVSAVLSENPNGITGYLAKNNPSPENPNKPVSSVVETYIKSCAGYCVITYILGIGDRHLDNIMLKPTGHFFHIDFGFVFGRDPKPMPPAFRLTQSMVDGFGGDEGFKQFKSVCCQTFNLLRRHAGLVVNLLHLSKEGNIPDLSNHPTLGSDEIIQRVEEKFRLDLTDEQAEHFFISLIGESMTALAPRVLEVFHQIAVARR</sequence>
<proteinExistence type="inferred from homology"/>
<evidence type="ECO:0000259" key="10">
    <source>
        <dbReference type="PROSITE" id="PS51545"/>
    </source>
</evidence>
<dbReference type="InterPro" id="IPR016024">
    <property type="entry name" value="ARM-type_fold"/>
</dbReference>
<keyword evidence="5 6" id="KW-0067">ATP-binding</keyword>
<feature type="domain" description="PI3K/PI4K catalytic" evidence="9">
    <location>
        <begin position="704"/>
        <end position="976"/>
    </location>
</feature>
<gene>
    <name evidence="12" type="ORF">TrVE_jg6742</name>
</gene>
<evidence type="ECO:0000256" key="6">
    <source>
        <dbReference type="PIRNR" id="PIRNR000587"/>
    </source>
</evidence>
<dbReference type="InterPro" id="IPR057756">
    <property type="entry name" value="PI3-kinase_type3/VPS34_cat"/>
</dbReference>
<feature type="domain" description="PIK helical" evidence="10">
    <location>
        <begin position="325"/>
        <end position="507"/>
    </location>
</feature>
<dbReference type="InterPro" id="IPR000403">
    <property type="entry name" value="PI3/4_kinase_cat_dom"/>
</dbReference>
<evidence type="ECO:0000256" key="7">
    <source>
        <dbReference type="PROSITE-ProRule" id="PRU00880"/>
    </source>
</evidence>
<evidence type="ECO:0000256" key="3">
    <source>
        <dbReference type="ARBA" id="ARBA00022741"/>
    </source>
</evidence>
<dbReference type="GO" id="GO:0000045">
    <property type="term" value="P:autophagosome assembly"/>
    <property type="evidence" value="ECO:0007669"/>
    <property type="project" value="TreeGrafter"/>
</dbReference>
<dbReference type="InterPro" id="IPR015433">
    <property type="entry name" value="PI3/4_kinase"/>
</dbReference>
<dbReference type="InterPro" id="IPR008290">
    <property type="entry name" value="PI3K_Vps34"/>
</dbReference>
<dbReference type="EMBL" id="BRXX01000129">
    <property type="protein sequence ID" value="GMH92508.1"/>
    <property type="molecule type" value="Genomic_DNA"/>
</dbReference>